<dbReference type="Proteomes" id="UP000324222">
    <property type="component" value="Unassembled WGS sequence"/>
</dbReference>
<protein>
    <submittedName>
        <fullName evidence="1">Uncharacterized protein</fullName>
    </submittedName>
</protein>
<dbReference type="AlphaFoldDB" id="A0A5B7HNR9"/>
<organism evidence="1 2">
    <name type="scientific">Portunus trituberculatus</name>
    <name type="common">Swimming crab</name>
    <name type="synonym">Neptunus trituberculatus</name>
    <dbReference type="NCBI Taxonomy" id="210409"/>
    <lineage>
        <taxon>Eukaryota</taxon>
        <taxon>Metazoa</taxon>
        <taxon>Ecdysozoa</taxon>
        <taxon>Arthropoda</taxon>
        <taxon>Crustacea</taxon>
        <taxon>Multicrustacea</taxon>
        <taxon>Malacostraca</taxon>
        <taxon>Eumalacostraca</taxon>
        <taxon>Eucarida</taxon>
        <taxon>Decapoda</taxon>
        <taxon>Pleocyemata</taxon>
        <taxon>Brachyura</taxon>
        <taxon>Eubrachyura</taxon>
        <taxon>Portunoidea</taxon>
        <taxon>Portunidae</taxon>
        <taxon>Portuninae</taxon>
        <taxon>Portunus</taxon>
    </lineage>
</organism>
<name>A0A5B7HNR9_PORTR</name>
<gene>
    <name evidence="1" type="ORF">E2C01_068934</name>
</gene>
<sequence length="65" mass="7345">MFMVCFEIFRGNFKGEFRVKLATPPGGTDRADRPRGRPHRCHLSPSIPIDLTCPGPQVSPVQVWH</sequence>
<proteinExistence type="predicted"/>
<comment type="caution">
    <text evidence="1">The sequence shown here is derived from an EMBL/GenBank/DDBJ whole genome shotgun (WGS) entry which is preliminary data.</text>
</comment>
<evidence type="ECO:0000313" key="2">
    <source>
        <dbReference type="Proteomes" id="UP000324222"/>
    </source>
</evidence>
<accession>A0A5B7HNR9</accession>
<keyword evidence="2" id="KW-1185">Reference proteome</keyword>
<reference evidence="1 2" key="1">
    <citation type="submission" date="2019-05" db="EMBL/GenBank/DDBJ databases">
        <title>Another draft genome of Portunus trituberculatus and its Hox gene families provides insights of decapod evolution.</title>
        <authorList>
            <person name="Jeong J.-H."/>
            <person name="Song I."/>
            <person name="Kim S."/>
            <person name="Choi T."/>
            <person name="Kim D."/>
            <person name="Ryu S."/>
            <person name="Kim W."/>
        </authorList>
    </citation>
    <scope>NUCLEOTIDE SEQUENCE [LARGE SCALE GENOMIC DNA]</scope>
    <source>
        <tissue evidence="1">Muscle</tissue>
    </source>
</reference>
<evidence type="ECO:0000313" key="1">
    <source>
        <dbReference type="EMBL" id="MPC74571.1"/>
    </source>
</evidence>
<dbReference type="EMBL" id="VSRR010039199">
    <property type="protein sequence ID" value="MPC74571.1"/>
    <property type="molecule type" value="Genomic_DNA"/>
</dbReference>